<dbReference type="EMBL" id="CM055736">
    <property type="protein sequence ID" value="KAJ8006753.1"/>
    <property type="molecule type" value="Genomic_DNA"/>
</dbReference>
<organism evidence="1 2">
    <name type="scientific">Dallia pectoralis</name>
    <name type="common">Alaska blackfish</name>
    <dbReference type="NCBI Taxonomy" id="75939"/>
    <lineage>
        <taxon>Eukaryota</taxon>
        <taxon>Metazoa</taxon>
        <taxon>Chordata</taxon>
        <taxon>Craniata</taxon>
        <taxon>Vertebrata</taxon>
        <taxon>Euteleostomi</taxon>
        <taxon>Actinopterygii</taxon>
        <taxon>Neopterygii</taxon>
        <taxon>Teleostei</taxon>
        <taxon>Protacanthopterygii</taxon>
        <taxon>Esociformes</taxon>
        <taxon>Umbridae</taxon>
        <taxon>Dallia</taxon>
    </lineage>
</organism>
<accession>A0ACC2GT24</accession>
<keyword evidence="2" id="KW-1185">Reference proteome</keyword>
<protein>
    <submittedName>
        <fullName evidence="1">Uncharacterized protein</fullName>
    </submittedName>
</protein>
<sequence>MPHPPVNGTGPFPPAWYSTLDLANGYWQVEVDPKDQEKTAFTTPIGLFQFNRMPCGLCNAPATFQRLMQQCLGGHLHHLRQVFKKLHQQALKLQPLKCCLFRKEVLYLGHRVSQQGVATDPSKTQVVEGWPLQCTDGCKSGSGWRSSWASLVGKSWSMTPDSRHSSVWSLQHTEWGSGRSTTRQLDMPTRPKCWDSCGAGSSGLVWGKTWRTGWINALNVHGDQ</sequence>
<dbReference type="Proteomes" id="UP001157502">
    <property type="component" value="Chromosome 9"/>
</dbReference>
<proteinExistence type="predicted"/>
<evidence type="ECO:0000313" key="1">
    <source>
        <dbReference type="EMBL" id="KAJ8006753.1"/>
    </source>
</evidence>
<comment type="caution">
    <text evidence="1">The sequence shown here is derived from an EMBL/GenBank/DDBJ whole genome shotgun (WGS) entry which is preliminary data.</text>
</comment>
<reference evidence="1" key="1">
    <citation type="submission" date="2021-05" db="EMBL/GenBank/DDBJ databases">
        <authorList>
            <person name="Pan Q."/>
            <person name="Jouanno E."/>
            <person name="Zahm M."/>
            <person name="Klopp C."/>
            <person name="Cabau C."/>
            <person name="Louis A."/>
            <person name="Berthelot C."/>
            <person name="Parey E."/>
            <person name="Roest Crollius H."/>
            <person name="Montfort J."/>
            <person name="Robinson-Rechavi M."/>
            <person name="Bouchez O."/>
            <person name="Lampietro C."/>
            <person name="Lopez Roques C."/>
            <person name="Donnadieu C."/>
            <person name="Postlethwait J."/>
            <person name="Bobe J."/>
            <person name="Dillon D."/>
            <person name="Chandos A."/>
            <person name="von Hippel F."/>
            <person name="Guiguen Y."/>
        </authorList>
    </citation>
    <scope>NUCLEOTIDE SEQUENCE</scope>
    <source>
        <strain evidence="1">YG-Jan2019</strain>
    </source>
</reference>
<name>A0ACC2GT24_DALPE</name>
<evidence type="ECO:0000313" key="2">
    <source>
        <dbReference type="Proteomes" id="UP001157502"/>
    </source>
</evidence>
<gene>
    <name evidence="1" type="ORF">DPEC_G00110490</name>
</gene>